<evidence type="ECO:0000313" key="11">
    <source>
        <dbReference type="Proteomes" id="UP000239047"/>
    </source>
</evidence>
<feature type="transmembrane region" description="Helical" evidence="9">
    <location>
        <begin position="6"/>
        <end position="25"/>
    </location>
</feature>
<dbReference type="AlphaFoldDB" id="A0A2S5G9Q0"/>
<feature type="transmembrane region" description="Helical" evidence="9">
    <location>
        <begin position="37"/>
        <end position="57"/>
    </location>
</feature>
<evidence type="ECO:0000256" key="2">
    <source>
        <dbReference type="ARBA" id="ARBA00009212"/>
    </source>
</evidence>
<keyword evidence="8" id="KW-0406">Ion transport</keyword>
<dbReference type="PANTHER" id="PTHR34702:SF1">
    <property type="entry name" value="NA(+)_H(+) ANTIPORTER SUBUNIT F"/>
    <property type="match status" value="1"/>
</dbReference>
<evidence type="ECO:0000256" key="4">
    <source>
        <dbReference type="ARBA" id="ARBA00022475"/>
    </source>
</evidence>
<dbReference type="GO" id="GO:0015385">
    <property type="term" value="F:sodium:proton antiporter activity"/>
    <property type="evidence" value="ECO:0007669"/>
    <property type="project" value="TreeGrafter"/>
</dbReference>
<evidence type="ECO:0000256" key="3">
    <source>
        <dbReference type="ARBA" id="ARBA00022448"/>
    </source>
</evidence>
<keyword evidence="5 9" id="KW-0812">Transmembrane</keyword>
<comment type="subcellular location">
    <subcellularLocation>
        <location evidence="1 8">Cell membrane</location>
        <topology evidence="1 8">Multi-pass membrane protein</topology>
    </subcellularLocation>
</comment>
<keyword evidence="4 8" id="KW-1003">Cell membrane</keyword>
<dbReference type="InterPro" id="IPR007208">
    <property type="entry name" value="MrpF/PhaF-like"/>
</dbReference>
<comment type="caution">
    <text evidence="10">The sequence shown here is derived from an EMBL/GenBank/DDBJ whole genome shotgun (WGS) entry which is preliminary data.</text>
</comment>
<evidence type="ECO:0000256" key="8">
    <source>
        <dbReference type="PIRNR" id="PIRNR028784"/>
    </source>
</evidence>
<evidence type="ECO:0000313" key="10">
    <source>
        <dbReference type="EMBL" id="PPA69718.1"/>
    </source>
</evidence>
<keyword evidence="8" id="KW-0050">Antiport</keyword>
<keyword evidence="7 8" id="KW-0472">Membrane</keyword>
<keyword evidence="6 9" id="KW-1133">Transmembrane helix</keyword>
<accession>A0A2S5G9Q0</accession>
<keyword evidence="3 8" id="KW-0813">Transport</keyword>
<dbReference type="NCBIfam" id="NF009248">
    <property type="entry name" value="PRK12600.1"/>
    <property type="match status" value="1"/>
</dbReference>
<dbReference type="OrthoDB" id="9799958at2"/>
<dbReference type="PANTHER" id="PTHR34702">
    <property type="entry name" value="NA(+)/H(+) ANTIPORTER SUBUNIT F1"/>
    <property type="match status" value="1"/>
</dbReference>
<organism evidence="10 11">
    <name type="scientific">Jeotgalibacillus proteolyticus</name>
    <dbReference type="NCBI Taxonomy" id="2082395"/>
    <lineage>
        <taxon>Bacteria</taxon>
        <taxon>Bacillati</taxon>
        <taxon>Bacillota</taxon>
        <taxon>Bacilli</taxon>
        <taxon>Bacillales</taxon>
        <taxon>Caryophanaceae</taxon>
        <taxon>Jeotgalibacillus</taxon>
    </lineage>
</organism>
<comment type="similarity">
    <text evidence="2 8">Belongs to the CPA3 antiporters (TC 2.A.63) subunit F family.</text>
</comment>
<dbReference type="Pfam" id="PF04066">
    <property type="entry name" value="MrpF_PhaF"/>
    <property type="match status" value="1"/>
</dbReference>
<sequence>MTQLTDAIFLIAIVLFCVAIGMALVRIIKGPSLPDRVVSFDVIGVNLISIVAVIGVILNTAAYLEVILIIAILAFISTIAFSKYIERGVIIDRKRDY</sequence>
<evidence type="ECO:0000256" key="1">
    <source>
        <dbReference type="ARBA" id="ARBA00004651"/>
    </source>
</evidence>
<proteinExistence type="inferred from homology"/>
<dbReference type="Proteomes" id="UP000239047">
    <property type="component" value="Unassembled WGS sequence"/>
</dbReference>
<protein>
    <submittedName>
        <fullName evidence="10">Na(+)/H(+) antiporter subunit F</fullName>
    </submittedName>
</protein>
<name>A0A2S5G9Q0_9BACL</name>
<evidence type="ECO:0000256" key="5">
    <source>
        <dbReference type="ARBA" id="ARBA00022692"/>
    </source>
</evidence>
<evidence type="ECO:0000256" key="9">
    <source>
        <dbReference type="SAM" id="Phobius"/>
    </source>
</evidence>
<dbReference type="EMBL" id="PREZ01000005">
    <property type="protein sequence ID" value="PPA69718.1"/>
    <property type="molecule type" value="Genomic_DNA"/>
</dbReference>
<evidence type="ECO:0000256" key="7">
    <source>
        <dbReference type="ARBA" id="ARBA00023136"/>
    </source>
</evidence>
<dbReference type="PIRSF" id="PIRSF028784">
    <property type="entry name" value="MrpF"/>
    <property type="match status" value="1"/>
</dbReference>
<keyword evidence="11" id="KW-1185">Reference proteome</keyword>
<evidence type="ECO:0000256" key="6">
    <source>
        <dbReference type="ARBA" id="ARBA00022989"/>
    </source>
</evidence>
<gene>
    <name evidence="10" type="ORF">C4B60_14345</name>
</gene>
<reference evidence="10 11" key="1">
    <citation type="submission" date="2018-02" db="EMBL/GenBank/DDBJ databases">
        <title>Jeotgalibacillus proteolyticum sp. nov. a protease producing bacterium isolated from ocean sediments of Laizhou Bay.</title>
        <authorList>
            <person name="Li Y."/>
        </authorList>
    </citation>
    <scope>NUCLEOTIDE SEQUENCE [LARGE SCALE GENOMIC DNA]</scope>
    <source>
        <strain evidence="10 11">22-7</strain>
    </source>
</reference>
<dbReference type="GO" id="GO:0005886">
    <property type="term" value="C:plasma membrane"/>
    <property type="evidence" value="ECO:0007669"/>
    <property type="project" value="UniProtKB-SubCell"/>
</dbReference>
<feature type="transmembrane region" description="Helical" evidence="9">
    <location>
        <begin position="63"/>
        <end position="85"/>
    </location>
</feature>